<accession>A0A5R9L6E2</accession>
<comment type="caution">
    <text evidence="1">The sequence shown here is derived from an EMBL/GenBank/DDBJ whole genome shotgun (WGS) entry which is preliminary data.</text>
</comment>
<keyword evidence="2" id="KW-1185">Reference proteome</keyword>
<reference evidence="1 2" key="1">
    <citation type="submission" date="2019-05" db="EMBL/GenBank/DDBJ databases">
        <authorList>
            <person name="Qu J.-H."/>
        </authorList>
    </citation>
    <scope>NUCLEOTIDE SEQUENCE [LARGE SCALE GENOMIC DNA]</scope>
    <source>
        <strain evidence="1 2">T17</strain>
    </source>
</reference>
<dbReference type="OrthoDB" id="1376336at2"/>
<sequence length="117" mass="13612">MRGEKKLIIKIIDNLARKHQDMSFKYGYNESFAEHIIEVEPLERYKADDYMVDECDAISKFISVYPDKEIAFVHNDLFLKVENPTYHIGPKSANTKLRAMHSPARSFWSNLGRALGF</sequence>
<name>A0A5R9L6E2_9BACT</name>
<dbReference type="RefSeq" id="WP_138365049.1">
    <property type="nucleotide sequence ID" value="NZ_VCEJ01000002.1"/>
</dbReference>
<dbReference type="EMBL" id="VCEJ01000002">
    <property type="protein sequence ID" value="TLV03840.1"/>
    <property type="molecule type" value="Genomic_DNA"/>
</dbReference>
<dbReference type="AlphaFoldDB" id="A0A5R9L6E2"/>
<evidence type="ECO:0000313" key="1">
    <source>
        <dbReference type="EMBL" id="TLV03840.1"/>
    </source>
</evidence>
<protein>
    <submittedName>
        <fullName evidence="1">Uncharacterized protein</fullName>
    </submittedName>
</protein>
<gene>
    <name evidence="1" type="ORF">FEN17_09670</name>
</gene>
<evidence type="ECO:0000313" key="2">
    <source>
        <dbReference type="Proteomes" id="UP000306402"/>
    </source>
</evidence>
<organism evidence="1 2">
    <name type="scientific">Dyadobacter luticola</name>
    <dbReference type="NCBI Taxonomy" id="1979387"/>
    <lineage>
        <taxon>Bacteria</taxon>
        <taxon>Pseudomonadati</taxon>
        <taxon>Bacteroidota</taxon>
        <taxon>Cytophagia</taxon>
        <taxon>Cytophagales</taxon>
        <taxon>Spirosomataceae</taxon>
        <taxon>Dyadobacter</taxon>
    </lineage>
</organism>
<proteinExistence type="predicted"/>
<dbReference type="Proteomes" id="UP000306402">
    <property type="component" value="Unassembled WGS sequence"/>
</dbReference>